<sequence>MDLFYWQLVYFLVKNRYRIIKLSNAPHEIWLESFEHKGAPLIRLVRYDIDWSSWLQRDLEYTRQIAEQLQKRHLRRSLPILNIYISAYPPVDDWEWIVNEPTEHSSLHTILVHSANQMQALQDISQIIHVSVSLPAIEHDMDPQFAIQSIQRHVFRLEKERQEKEKRLMEHGQPRIVYALIAIQVLMFLFLEWKGGSTNSAVLIQYGAKFNPLIQSGEWWRLITPVFLHIGFLHLLMNTMALYYLGIVVERLYGSWRFLFIYLLAGFFGTVGSFLFTSSISAGASGAIFGLFGALLYFGTVYRHLFFQTMGANIIGLIVLNLGLGLLIPGIDNAGHIGGLIGGFLAANIVHLPRHRSWSKQLLSFLVTLSLLSFSLYMGFKG</sequence>
<evidence type="ECO:0000256" key="5">
    <source>
        <dbReference type="ARBA" id="ARBA00022989"/>
    </source>
</evidence>
<accession>A0ABD5IS82</accession>
<feature type="transmembrane region" description="Helical" evidence="7">
    <location>
        <begin position="176"/>
        <end position="193"/>
    </location>
</feature>
<dbReference type="InterPro" id="IPR050925">
    <property type="entry name" value="Rhomboid_protease_S54"/>
</dbReference>
<dbReference type="EMBL" id="JARTLI010000004">
    <property type="protein sequence ID" value="MED5050837.1"/>
    <property type="molecule type" value="Genomic_DNA"/>
</dbReference>
<keyword evidence="3 7" id="KW-0812">Transmembrane</keyword>
<comment type="similarity">
    <text evidence="2">Belongs to the peptidase S54 family.</text>
</comment>
<proteinExistence type="inferred from homology"/>
<feature type="transmembrane region" description="Helical" evidence="7">
    <location>
        <begin position="282"/>
        <end position="298"/>
    </location>
</feature>
<dbReference type="SUPFAM" id="SSF144091">
    <property type="entry name" value="Rhomboid-like"/>
    <property type="match status" value="1"/>
</dbReference>
<dbReference type="GO" id="GO:0008233">
    <property type="term" value="F:peptidase activity"/>
    <property type="evidence" value="ECO:0007669"/>
    <property type="project" value="UniProtKB-KW"/>
</dbReference>
<keyword evidence="6 7" id="KW-0472">Membrane</keyword>
<name>A0ABD5IS82_9BACL</name>
<evidence type="ECO:0000256" key="7">
    <source>
        <dbReference type="SAM" id="Phobius"/>
    </source>
</evidence>
<dbReference type="InterPro" id="IPR035952">
    <property type="entry name" value="Rhomboid-like_sf"/>
</dbReference>
<dbReference type="Proteomes" id="UP001339962">
    <property type="component" value="Unassembled WGS sequence"/>
</dbReference>
<feature type="transmembrane region" description="Helical" evidence="7">
    <location>
        <begin position="362"/>
        <end position="380"/>
    </location>
</feature>
<keyword evidence="4 9" id="KW-0378">Hydrolase</keyword>
<evidence type="ECO:0000256" key="4">
    <source>
        <dbReference type="ARBA" id="ARBA00022801"/>
    </source>
</evidence>
<dbReference type="AlphaFoldDB" id="A0ABD5IS82"/>
<dbReference type="EC" id="3.4.21.-" evidence="9"/>
<feature type="transmembrane region" description="Helical" evidence="7">
    <location>
        <begin position="334"/>
        <end position="350"/>
    </location>
</feature>
<dbReference type="Pfam" id="PF01694">
    <property type="entry name" value="Rhomboid"/>
    <property type="match status" value="1"/>
</dbReference>
<reference evidence="9 10" key="1">
    <citation type="submission" date="2023-03" db="EMBL/GenBank/DDBJ databases">
        <title>Bacillus Genome Sequencing.</title>
        <authorList>
            <person name="Dunlap C."/>
        </authorList>
    </citation>
    <scope>NUCLEOTIDE SEQUENCE [LARGE SCALE GENOMIC DNA]</scope>
    <source>
        <strain evidence="9 10">NRS-38</strain>
    </source>
</reference>
<gene>
    <name evidence="9" type="ORF">P9850_02995</name>
</gene>
<evidence type="ECO:0000256" key="6">
    <source>
        <dbReference type="ARBA" id="ARBA00023136"/>
    </source>
</evidence>
<evidence type="ECO:0000256" key="3">
    <source>
        <dbReference type="ARBA" id="ARBA00022692"/>
    </source>
</evidence>
<dbReference type="RefSeq" id="WP_328217107.1">
    <property type="nucleotide sequence ID" value="NZ_JARTLI010000004.1"/>
</dbReference>
<dbReference type="InterPro" id="IPR022764">
    <property type="entry name" value="Peptidase_S54_rhomboid_dom"/>
</dbReference>
<comment type="caution">
    <text evidence="9">The sequence shown here is derived from an EMBL/GenBank/DDBJ whole genome shotgun (WGS) entry which is preliminary data.</text>
</comment>
<dbReference type="Gene3D" id="1.20.1540.10">
    <property type="entry name" value="Rhomboid-like"/>
    <property type="match status" value="1"/>
</dbReference>
<evidence type="ECO:0000313" key="10">
    <source>
        <dbReference type="Proteomes" id="UP001339962"/>
    </source>
</evidence>
<comment type="subcellular location">
    <subcellularLocation>
        <location evidence="1">Membrane</location>
        <topology evidence="1">Multi-pass membrane protein</topology>
    </subcellularLocation>
</comment>
<dbReference type="GO" id="GO:0006508">
    <property type="term" value="P:proteolysis"/>
    <property type="evidence" value="ECO:0007669"/>
    <property type="project" value="UniProtKB-KW"/>
</dbReference>
<evidence type="ECO:0000259" key="8">
    <source>
        <dbReference type="Pfam" id="PF01694"/>
    </source>
</evidence>
<dbReference type="GO" id="GO:0016020">
    <property type="term" value="C:membrane"/>
    <property type="evidence" value="ECO:0007669"/>
    <property type="project" value="UniProtKB-SubCell"/>
</dbReference>
<dbReference type="PANTHER" id="PTHR43731">
    <property type="entry name" value="RHOMBOID PROTEASE"/>
    <property type="match status" value="1"/>
</dbReference>
<keyword evidence="5 7" id="KW-1133">Transmembrane helix</keyword>
<dbReference type="PANTHER" id="PTHR43731:SF14">
    <property type="entry name" value="PRESENILIN-ASSOCIATED RHOMBOID-LIKE PROTEIN, MITOCHONDRIAL"/>
    <property type="match status" value="1"/>
</dbReference>
<evidence type="ECO:0000313" key="9">
    <source>
        <dbReference type="EMBL" id="MED5050837.1"/>
    </source>
</evidence>
<feature type="domain" description="Peptidase S54 rhomboid" evidence="8">
    <location>
        <begin position="217"/>
        <end position="351"/>
    </location>
</feature>
<feature type="transmembrane region" description="Helical" evidence="7">
    <location>
        <begin position="258"/>
        <end position="276"/>
    </location>
</feature>
<evidence type="ECO:0000256" key="1">
    <source>
        <dbReference type="ARBA" id="ARBA00004141"/>
    </source>
</evidence>
<protein>
    <submittedName>
        <fullName evidence="9">Rhomboid family intramembrane serine protease</fullName>
        <ecNumber evidence="9">3.4.21.-</ecNumber>
    </submittedName>
</protein>
<keyword evidence="9" id="KW-0645">Protease</keyword>
<feature type="transmembrane region" description="Helical" evidence="7">
    <location>
        <begin position="226"/>
        <end position="246"/>
    </location>
</feature>
<organism evidence="9 10">
    <name type="scientific">Anoxybacteroides rupiense</name>
    <dbReference type="NCBI Taxonomy" id="311460"/>
    <lineage>
        <taxon>Bacteria</taxon>
        <taxon>Bacillati</taxon>
        <taxon>Bacillota</taxon>
        <taxon>Bacilli</taxon>
        <taxon>Bacillales</taxon>
        <taxon>Anoxybacillaceae</taxon>
        <taxon>Anoxybacteroides</taxon>
    </lineage>
</organism>
<evidence type="ECO:0000256" key="2">
    <source>
        <dbReference type="ARBA" id="ARBA00009045"/>
    </source>
</evidence>
<feature type="transmembrane region" description="Helical" evidence="7">
    <location>
        <begin position="305"/>
        <end position="328"/>
    </location>
</feature>